<feature type="domain" description="JmjC" evidence="1">
    <location>
        <begin position="139"/>
        <end position="305"/>
    </location>
</feature>
<gene>
    <name evidence="2" type="ORF">AMATHDRAFT_135283</name>
</gene>
<evidence type="ECO:0000259" key="1">
    <source>
        <dbReference type="PROSITE" id="PS51184"/>
    </source>
</evidence>
<sequence>MNVIPASTQSLNHVFVSAKGWSLDQILSANPNFTPVPRITPQKFLSETSSDELNEPLIVEGWHKQPGWPRLKFNLDWFKLHGPQGPEISVRNVRNWTDRPMSLSDFLDKSRQTPPHALEHELERLYGKDVECPDEWHQCLHHLGLPSWLLPESSHDLLSSLPIRACLFSDRVKTLMCYIGIGDTFTPCHKDLCASSGQNLMCYTENGGSSLWFMTASKDIFKATQYLHSIEQELDHETHFITIDKLSRAPFQIYVAEQKLGDLVLVPPRSCHQVINLGGITVKTSWSRMTLDGLIAAYYHELPIYQRLCRFETYRVKLTIYHTLMKFTEELRVLKQSKAPRGTRRPKSKQGSGSVSNIEDIRRLAGKLTKLVDVYDAILINEQPHPDIPFRSMEDEDDRITCDFCGGDIFFSFFECRGCSLNQAEQSMPTDWCVICPSCYTDGRLCECGQMKPTTCKSFDRLLDLRRAALDVLDLPPRQVTKLK</sequence>
<dbReference type="SUPFAM" id="SSF51197">
    <property type="entry name" value="Clavaminate synthase-like"/>
    <property type="match status" value="1"/>
</dbReference>
<dbReference type="SMART" id="SM00558">
    <property type="entry name" value="JmjC"/>
    <property type="match status" value="1"/>
</dbReference>
<evidence type="ECO:0000313" key="2">
    <source>
        <dbReference type="EMBL" id="PFH54192.1"/>
    </source>
</evidence>
<dbReference type="Gene3D" id="2.60.120.650">
    <property type="entry name" value="Cupin"/>
    <property type="match status" value="1"/>
</dbReference>
<name>A0A2A9P130_9AGAR</name>
<evidence type="ECO:0000313" key="3">
    <source>
        <dbReference type="Proteomes" id="UP000242287"/>
    </source>
</evidence>
<dbReference type="Proteomes" id="UP000242287">
    <property type="component" value="Unassembled WGS sequence"/>
</dbReference>
<organism evidence="2 3">
    <name type="scientific">Amanita thiersii Skay4041</name>
    <dbReference type="NCBI Taxonomy" id="703135"/>
    <lineage>
        <taxon>Eukaryota</taxon>
        <taxon>Fungi</taxon>
        <taxon>Dikarya</taxon>
        <taxon>Basidiomycota</taxon>
        <taxon>Agaricomycotina</taxon>
        <taxon>Agaricomycetes</taxon>
        <taxon>Agaricomycetidae</taxon>
        <taxon>Agaricales</taxon>
        <taxon>Pluteineae</taxon>
        <taxon>Amanitaceae</taxon>
        <taxon>Amanita</taxon>
    </lineage>
</organism>
<proteinExistence type="predicted"/>
<dbReference type="EMBL" id="KZ301970">
    <property type="protein sequence ID" value="PFH54192.1"/>
    <property type="molecule type" value="Genomic_DNA"/>
</dbReference>
<protein>
    <recommendedName>
        <fullName evidence="1">JmjC domain-containing protein</fullName>
    </recommendedName>
</protein>
<reference evidence="2 3" key="1">
    <citation type="submission" date="2014-02" db="EMBL/GenBank/DDBJ databases">
        <title>Transposable element dynamics among asymbiotic and ectomycorrhizal Amanita fungi.</title>
        <authorList>
            <consortium name="DOE Joint Genome Institute"/>
            <person name="Hess J."/>
            <person name="Skrede I."/>
            <person name="Wolfe B."/>
            <person name="LaButti K."/>
            <person name="Ohm R.A."/>
            <person name="Grigoriev I.V."/>
            <person name="Pringle A."/>
        </authorList>
    </citation>
    <scope>NUCLEOTIDE SEQUENCE [LARGE SCALE GENOMIC DNA]</scope>
    <source>
        <strain evidence="2 3">SKay4041</strain>
    </source>
</reference>
<dbReference type="AlphaFoldDB" id="A0A2A9P130"/>
<accession>A0A2A9P130</accession>
<dbReference type="OrthoDB" id="298344at2759"/>
<dbReference type="PROSITE" id="PS51184">
    <property type="entry name" value="JMJC"/>
    <property type="match status" value="1"/>
</dbReference>
<dbReference type="InterPro" id="IPR003347">
    <property type="entry name" value="JmjC_dom"/>
</dbReference>
<dbReference type="STRING" id="703135.A0A2A9P130"/>
<keyword evidence="3" id="KW-1185">Reference proteome</keyword>
<dbReference type="Pfam" id="PF02373">
    <property type="entry name" value="JmjC"/>
    <property type="match status" value="1"/>
</dbReference>